<gene>
    <name evidence="4" type="ORF">METZ01_LOCUS241948</name>
</gene>
<accession>A0A382HNY9</accession>
<evidence type="ECO:0000313" key="4">
    <source>
        <dbReference type="EMBL" id="SVB89094.1"/>
    </source>
</evidence>
<keyword evidence="1" id="KW-0732">Signal</keyword>
<dbReference type="SMART" id="SM00560">
    <property type="entry name" value="LamGL"/>
    <property type="match status" value="1"/>
</dbReference>
<dbReference type="EMBL" id="UINC01062456">
    <property type="protein sequence ID" value="SVB89094.1"/>
    <property type="molecule type" value="Genomic_DNA"/>
</dbReference>
<name>A0A382HNY9_9ZZZZ</name>
<sequence length="258" mass="27714">MKHKNINCLSHLSFFVIAVFVLALSMQASAGIVGQWLLNETSGTVAKDTSGNGNDGEIIGKANWVNGKFGKALELDGTSTGLKVAPGLALKNFTAVLWVNSGKDWGKTRTELWCGSQTYGDAVLMRGDDRADWKKGEAMLHWTDGAAWHAIGSGKLESKTWYHLAGTFNGSTLKFYVDGKLVGQKDSKIGTGANDTFIGCHPNPTNYFQGMIDEVAIFDDALEDVEISKIATDGFGGGTPVFPADKLATKWSKIKSSN</sequence>
<reference evidence="4" key="1">
    <citation type="submission" date="2018-05" db="EMBL/GenBank/DDBJ databases">
        <authorList>
            <person name="Lanie J.A."/>
            <person name="Ng W.-L."/>
            <person name="Kazmierczak K.M."/>
            <person name="Andrzejewski T.M."/>
            <person name="Davidsen T.M."/>
            <person name="Wayne K.J."/>
            <person name="Tettelin H."/>
            <person name="Glass J.I."/>
            <person name="Rusch D."/>
            <person name="Podicherti R."/>
            <person name="Tsui H.-C.T."/>
            <person name="Winkler M.E."/>
        </authorList>
    </citation>
    <scope>NUCLEOTIDE SEQUENCE</scope>
</reference>
<dbReference type="Gene3D" id="2.60.120.200">
    <property type="match status" value="1"/>
</dbReference>
<dbReference type="InterPro" id="IPR013320">
    <property type="entry name" value="ConA-like_dom_sf"/>
</dbReference>
<dbReference type="SUPFAM" id="SSF49899">
    <property type="entry name" value="Concanavalin A-like lectins/glucanases"/>
    <property type="match status" value="1"/>
</dbReference>
<evidence type="ECO:0000259" key="3">
    <source>
        <dbReference type="SMART" id="SM00560"/>
    </source>
</evidence>
<feature type="domain" description="LamG-like jellyroll fold" evidence="3">
    <location>
        <begin position="91"/>
        <end position="225"/>
    </location>
</feature>
<evidence type="ECO:0000256" key="2">
    <source>
        <dbReference type="ARBA" id="ARBA00023157"/>
    </source>
</evidence>
<dbReference type="Pfam" id="PF13385">
    <property type="entry name" value="Laminin_G_3"/>
    <property type="match status" value="1"/>
</dbReference>
<proteinExistence type="predicted"/>
<keyword evidence="2" id="KW-1015">Disulfide bond</keyword>
<dbReference type="InterPro" id="IPR006558">
    <property type="entry name" value="LamG-like"/>
</dbReference>
<dbReference type="PANTHER" id="PTHR47635">
    <property type="entry name" value="CUB DOMAIN-CONTAINING PROTEIN"/>
    <property type="match status" value="1"/>
</dbReference>
<dbReference type="PANTHER" id="PTHR47635:SF2">
    <property type="entry name" value="LAMG-LIKE JELLYROLL FOLD DOMAIN-CONTAINING PROTEIN"/>
    <property type="match status" value="1"/>
</dbReference>
<dbReference type="AlphaFoldDB" id="A0A382HNY9"/>
<evidence type="ECO:0000256" key="1">
    <source>
        <dbReference type="ARBA" id="ARBA00022729"/>
    </source>
</evidence>
<organism evidence="4">
    <name type="scientific">marine metagenome</name>
    <dbReference type="NCBI Taxonomy" id="408172"/>
    <lineage>
        <taxon>unclassified sequences</taxon>
        <taxon>metagenomes</taxon>
        <taxon>ecological metagenomes</taxon>
    </lineage>
</organism>
<protein>
    <recommendedName>
        <fullName evidence="3">LamG-like jellyroll fold domain-containing protein</fullName>
    </recommendedName>
</protein>